<proteinExistence type="predicted"/>
<evidence type="ECO:0000313" key="2">
    <source>
        <dbReference type="EMBL" id="MDA0564203.1"/>
    </source>
</evidence>
<gene>
    <name evidence="2" type="ORF">LG943_07665</name>
</gene>
<dbReference type="EMBL" id="JAJAQC010000009">
    <property type="protein sequence ID" value="MDA0564203.1"/>
    <property type="molecule type" value="Genomic_DNA"/>
</dbReference>
<feature type="signal peptide" evidence="1">
    <location>
        <begin position="1"/>
        <end position="27"/>
    </location>
</feature>
<feature type="chain" id="PRO_5040929353" evidence="1">
    <location>
        <begin position="28"/>
        <end position="69"/>
    </location>
</feature>
<evidence type="ECO:0000313" key="3">
    <source>
        <dbReference type="Proteomes" id="UP001140076"/>
    </source>
</evidence>
<dbReference type="RefSeq" id="WP_270071491.1">
    <property type="nucleotide sequence ID" value="NZ_JAJAQC010000009.1"/>
</dbReference>
<accession>A0A9X3NJ55</accession>
<keyword evidence="1" id="KW-0732">Signal</keyword>
<evidence type="ECO:0000256" key="1">
    <source>
        <dbReference type="SAM" id="SignalP"/>
    </source>
</evidence>
<reference evidence="2" key="1">
    <citation type="submission" date="2021-10" db="EMBL/GenBank/DDBJ databases">
        <title>Streptomonospora sp. nov., isolated from mangrove soil.</title>
        <authorList>
            <person name="Chen X."/>
            <person name="Ge X."/>
            <person name="Liu W."/>
        </authorList>
    </citation>
    <scope>NUCLEOTIDE SEQUENCE</scope>
    <source>
        <strain evidence="2">S1-112</strain>
    </source>
</reference>
<comment type="caution">
    <text evidence="2">The sequence shown here is derived from an EMBL/GenBank/DDBJ whole genome shotgun (WGS) entry which is preliminary data.</text>
</comment>
<name>A0A9X3NJ55_9ACTN</name>
<dbReference type="Proteomes" id="UP001140076">
    <property type="component" value="Unassembled WGS sequence"/>
</dbReference>
<organism evidence="2 3">
    <name type="scientific">Streptomonospora mangrovi</name>
    <dbReference type="NCBI Taxonomy" id="2883123"/>
    <lineage>
        <taxon>Bacteria</taxon>
        <taxon>Bacillati</taxon>
        <taxon>Actinomycetota</taxon>
        <taxon>Actinomycetes</taxon>
        <taxon>Streptosporangiales</taxon>
        <taxon>Nocardiopsidaceae</taxon>
        <taxon>Streptomonospora</taxon>
    </lineage>
</organism>
<sequence>MSPLRPRPLLVVAALTLAVLAGSTAPAAAQRIVTPEECEAGGGTVLPTSPAFGPDFWCSGGIHHGAWVR</sequence>
<dbReference type="AlphaFoldDB" id="A0A9X3NJ55"/>
<keyword evidence="3" id="KW-1185">Reference proteome</keyword>
<protein>
    <submittedName>
        <fullName evidence="2">Uncharacterized protein</fullName>
    </submittedName>
</protein>